<name>A0A0A0DB05_9PROT</name>
<feature type="transmembrane region" description="Helical" evidence="7">
    <location>
        <begin position="280"/>
        <end position="306"/>
    </location>
</feature>
<evidence type="ECO:0000313" key="10">
    <source>
        <dbReference type="Proteomes" id="UP000029995"/>
    </source>
</evidence>
<comment type="subcellular location">
    <subcellularLocation>
        <location evidence="1 7">Cell membrane</location>
        <topology evidence="1 7">Multi-pass membrane protein</topology>
    </subcellularLocation>
</comment>
<sequence length="312" mass="34113">MHRFRFVLTRPLQLIPVLFGISVITFVLIRSIPGDPVRVLLGTKATPDAIARIRAQFGLDEPLWTQYGLFLQNLANGEMGRSILYKVPVLRLIAERIEPTLLLVFGAVLLSLLIAVPFAAIAARRRGRLADHAIRIVSTAGLGLPPFWLGIMLIILFSVTLGLFPVAGYGDDWADRLHHLVLPWLTIALALSAVLTRTLRAAMIAELRSDQATAARARGLPEGMVFWRHVVPNAIVPTINLLAVNIGWLIGGTVIIENVFSIPGMGQLLVRGIFTRDYMVVQGVAMAFAVASVTVNFLADILTVALDPRVKL</sequence>
<evidence type="ECO:0000256" key="5">
    <source>
        <dbReference type="ARBA" id="ARBA00022989"/>
    </source>
</evidence>
<dbReference type="Pfam" id="PF19300">
    <property type="entry name" value="BPD_transp_1_N"/>
    <property type="match status" value="1"/>
</dbReference>
<evidence type="ECO:0000256" key="6">
    <source>
        <dbReference type="ARBA" id="ARBA00023136"/>
    </source>
</evidence>
<dbReference type="InterPro" id="IPR045621">
    <property type="entry name" value="BPD_transp_1_N"/>
</dbReference>
<evidence type="ECO:0000256" key="3">
    <source>
        <dbReference type="ARBA" id="ARBA00022475"/>
    </source>
</evidence>
<evidence type="ECO:0000259" key="8">
    <source>
        <dbReference type="PROSITE" id="PS50928"/>
    </source>
</evidence>
<keyword evidence="6 7" id="KW-0472">Membrane</keyword>
<dbReference type="Gene3D" id="1.10.3720.10">
    <property type="entry name" value="MetI-like"/>
    <property type="match status" value="1"/>
</dbReference>
<gene>
    <name evidence="9" type="ORF">P409_11740</name>
</gene>
<dbReference type="CDD" id="cd06261">
    <property type="entry name" value="TM_PBP2"/>
    <property type="match status" value="1"/>
</dbReference>
<keyword evidence="5 7" id="KW-1133">Transmembrane helix</keyword>
<feature type="domain" description="ABC transmembrane type-1" evidence="8">
    <location>
        <begin position="97"/>
        <end position="299"/>
    </location>
</feature>
<protein>
    <submittedName>
        <fullName evidence="9">ABC transporter permease</fullName>
    </submittedName>
</protein>
<evidence type="ECO:0000256" key="7">
    <source>
        <dbReference type="RuleBase" id="RU363032"/>
    </source>
</evidence>
<dbReference type="Pfam" id="PF00528">
    <property type="entry name" value="BPD_transp_1"/>
    <property type="match status" value="1"/>
</dbReference>
<feature type="transmembrane region" description="Helical" evidence="7">
    <location>
        <begin position="181"/>
        <end position="199"/>
    </location>
</feature>
<feature type="transmembrane region" description="Helical" evidence="7">
    <location>
        <begin position="234"/>
        <end position="260"/>
    </location>
</feature>
<dbReference type="PANTHER" id="PTHR43163">
    <property type="entry name" value="DIPEPTIDE TRANSPORT SYSTEM PERMEASE PROTEIN DPPB-RELATED"/>
    <property type="match status" value="1"/>
</dbReference>
<evidence type="ECO:0000313" key="9">
    <source>
        <dbReference type="EMBL" id="KGM34172.1"/>
    </source>
</evidence>
<keyword evidence="4 7" id="KW-0812">Transmembrane</keyword>
<dbReference type="PROSITE" id="PS50928">
    <property type="entry name" value="ABC_TM1"/>
    <property type="match status" value="1"/>
</dbReference>
<keyword evidence="3" id="KW-1003">Cell membrane</keyword>
<dbReference type="OrthoDB" id="7834831at2"/>
<accession>A0A0A0DB05</accession>
<dbReference type="InterPro" id="IPR000515">
    <property type="entry name" value="MetI-like"/>
</dbReference>
<dbReference type="InterPro" id="IPR035906">
    <property type="entry name" value="MetI-like_sf"/>
</dbReference>
<dbReference type="EMBL" id="JANX01000114">
    <property type="protein sequence ID" value="KGM34172.1"/>
    <property type="molecule type" value="Genomic_DNA"/>
</dbReference>
<dbReference type="RefSeq" id="WP_034835979.1">
    <property type="nucleotide sequence ID" value="NZ_JANX01000114.1"/>
</dbReference>
<comment type="caution">
    <text evidence="9">The sequence shown here is derived from an EMBL/GenBank/DDBJ whole genome shotgun (WGS) entry which is preliminary data.</text>
</comment>
<dbReference type="GO" id="GO:0005886">
    <property type="term" value="C:plasma membrane"/>
    <property type="evidence" value="ECO:0007669"/>
    <property type="project" value="UniProtKB-SubCell"/>
</dbReference>
<dbReference type="PANTHER" id="PTHR43163:SF6">
    <property type="entry name" value="DIPEPTIDE TRANSPORT SYSTEM PERMEASE PROTEIN DPPB-RELATED"/>
    <property type="match status" value="1"/>
</dbReference>
<evidence type="ECO:0000256" key="1">
    <source>
        <dbReference type="ARBA" id="ARBA00004651"/>
    </source>
</evidence>
<evidence type="ECO:0000256" key="4">
    <source>
        <dbReference type="ARBA" id="ARBA00022692"/>
    </source>
</evidence>
<evidence type="ECO:0000256" key="2">
    <source>
        <dbReference type="ARBA" id="ARBA00022448"/>
    </source>
</evidence>
<reference evidence="9 10" key="1">
    <citation type="submission" date="2014-01" db="EMBL/GenBank/DDBJ databases">
        <title>Genome sequence determination for a cystic fibrosis isolate, Inquilinus limosus.</title>
        <authorList>
            <person name="Pino M."/>
            <person name="Di Conza J."/>
            <person name="Gutkind G."/>
        </authorList>
    </citation>
    <scope>NUCLEOTIDE SEQUENCE [LARGE SCALE GENOMIC DNA]</scope>
    <source>
        <strain evidence="9 10">MP06</strain>
    </source>
</reference>
<feature type="transmembrane region" description="Helical" evidence="7">
    <location>
        <begin position="144"/>
        <end position="169"/>
    </location>
</feature>
<proteinExistence type="inferred from homology"/>
<dbReference type="GO" id="GO:0055085">
    <property type="term" value="P:transmembrane transport"/>
    <property type="evidence" value="ECO:0007669"/>
    <property type="project" value="InterPro"/>
</dbReference>
<dbReference type="Proteomes" id="UP000029995">
    <property type="component" value="Unassembled WGS sequence"/>
</dbReference>
<keyword evidence="2 7" id="KW-0813">Transport</keyword>
<organism evidence="9 10">
    <name type="scientific">Inquilinus limosus MP06</name>
    <dbReference type="NCBI Taxonomy" id="1398085"/>
    <lineage>
        <taxon>Bacteria</taxon>
        <taxon>Pseudomonadati</taxon>
        <taxon>Pseudomonadota</taxon>
        <taxon>Alphaproteobacteria</taxon>
        <taxon>Rhodospirillales</taxon>
        <taxon>Rhodospirillaceae</taxon>
        <taxon>Inquilinus</taxon>
    </lineage>
</organism>
<feature type="transmembrane region" description="Helical" evidence="7">
    <location>
        <begin position="101"/>
        <end position="123"/>
    </location>
</feature>
<feature type="transmembrane region" description="Helical" evidence="7">
    <location>
        <begin position="12"/>
        <end position="32"/>
    </location>
</feature>
<dbReference type="AlphaFoldDB" id="A0A0A0DB05"/>
<dbReference type="SUPFAM" id="SSF161098">
    <property type="entry name" value="MetI-like"/>
    <property type="match status" value="1"/>
</dbReference>
<comment type="similarity">
    <text evidence="7">Belongs to the binding-protein-dependent transport system permease family.</text>
</comment>